<dbReference type="AlphaFoldDB" id="C7H9V6"/>
<sequence>MSFSYRNYLLKWFEVSFDYLQSILQAACRFVYGQFFKEWTILKNRIARLLFVKRVGVVQPSLFLPKFSSPFLASCRK</sequence>
<accession>C7H9V6</accession>
<keyword evidence="2" id="KW-1185">Reference proteome</keyword>
<evidence type="ECO:0000313" key="2">
    <source>
        <dbReference type="Proteomes" id="UP000004619"/>
    </source>
</evidence>
<gene>
    <name evidence="1" type="ORF">FAEPRAA2165_03109</name>
</gene>
<dbReference type="STRING" id="411483.FAEPRAA2165_03109"/>
<dbReference type="HOGENOM" id="CLU_2632818_0_0_9"/>
<proteinExistence type="predicted"/>
<comment type="caution">
    <text evidence="1">The sequence shown here is derived from an EMBL/GenBank/DDBJ whole genome shotgun (WGS) entry which is preliminary data.</text>
</comment>
<name>C7H9V6_FAED2</name>
<reference evidence="1" key="1">
    <citation type="submission" date="2009-08" db="EMBL/GenBank/DDBJ databases">
        <authorList>
            <person name="Weinstock G."/>
            <person name="Sodergren E."/>
            <person name="Clifton S."/>
            <person name="Fulton L."/>
            <person name="Fulton B."/>
            <person name="Courtney L."/>
            <person name="Fronick C."/>
            <person name="Harrison M."/>
            <person name="Strong C."/>
            <person name="Farmer C."/>
            <person name="Delahaunty K."/>
            <person name="Markovic C."/>
            <person name="Hall O."/>
            <person name="Minx P."/>
            <person name="Tomlinson C."/>
            <person name="Mitreva M."/>
            <person name="Nelson J."/>
            <person name="Hou S."/>
            <person name="Wollam A."/>
            <person name="Pepin K.H."/>
            <person name="Johnson M."/>
            <person name="Bhonagiri V."/>
            <person name="Nash W.E."/>
            <person name="Warren W."/>
            <person name="Chinwalla A."/>
            <person name="Mardis E.R."/>
            <person name="Wilson R.K."/>
        </authorList>
    </citation>
    <scope>NUCLEOTIDE SEQUENCE [LARGE SCALE GENOMIC DNA]</scope>
    <source>
        <strain evidence="1">A2-165</strain>
    </source>
</reference>
<organism evidence="1 2">
    <name type="scientific">Faecalibacterium duncaniae (strain DSM 17677 / JCM 31915 / A2-165)</name>
    <name type="common">Faecalibacterium prausnitzii</name>
    <dbReference type="NCBI Taxonomy" id="411483"/>
    <lineage>
        <taxon>Bacteria</taxon>
        <taxon>Bacillati</taxon>
        <taxon>Bacillota</taxon>
        <taxon>Clostridia</taxon>
        <taxon>Eubacteriales</taxon>
        <taxon>Oscillospiraceae</taxon>
        <taxon>Faecalibacterium</taxon>
    </lineage>
</organism>
<dbReference type="EMBL" id="ACOP02000082">
    <property type="protein sequence ID" value="EEU95312.1"/>
    <property type="molecule type" value="Genomic_DNA"/>
</dbReference>
<protein>
    <submittedName>
        <fullName evidence="1">Uncharacterized protein</fullName>
    </submittedName>
</protein>
<dbReference type="Proteomes" id="UP000004619">
    <property type="component" value="Unassembled WGS sequence"/>
</dbReference>
<evidence type="ECO:0000313" key="1">
    <source>
        <dbReference type="EMBL" id="EEU95312.1"/>
    </source>
</evidence>